<accession>A0ABR6V5P2</accession>
<protein>
    <submittedName>
        <fullName evidence="3">Helix-turn-helix transcriptional regulator</fullName>
    </submittedName>
</protein>
<dbReference type="InterPro" id="IPR011051">
    <property type="entry name" value="RmlC_Cupin_sf"/>
</dbReference>
<proteinExistence type="predicted"/>
<dbReference type="Gene3D" id="1.10.260.40">
    <property type="entry name" value="lambda repressor-like DNA-binding domains"/>
    <property type="match status" value="1"/>
</dbReference>
<dbReference type="Pfam" id="PF07883">
    <property type="entry name" value="Cupin_2"/>
    <property type="match status" value="1"/>
</dbReference>
<dbReference type="InterPro" id="IPR010982">
    <property type="entry name" value="Lambda_DNA-bd_dom_sf"/>
</dbReference>
<reference evidence="3 4" key="1">
    <citation type="journal article" date="2020" name="Microorganisms">
        <title>Reliable Identification of Environmental Pseudomonas Isolates Using the rpoD Gene.</title>
        <authorList>
            <consortium name="The Broad Institute Genome Sequencing Platform"/>
            <person name="Girard L."/>
            <person name="Lood C."/>
            <person name="Rokni-Zadeh H."/>
            <person name="van Noort V."/>
            <person name="Lavigne R."/>
            <person name="De Mot R."/>
        </authorList>
    </citation>
    <scope>NUCLEOTIDE SEQUENCE [LARGE SCALE GENOMIC DNA]</scope>
    <source>
        <strain evidence="3 4">RW7P2</strain>
    </source>
</reference>
<dbReference type="PANTHER" id="PTHR46797:SF1">
    <property type="entry name" value="METHYLPHOSPHONATE SYNTHASE"/>
    <property type="match status" value="1"/>
</dbReference>
<evidence type="ECO:0000313" key="4">
    <source>
        <dbReference type="Proteomes" id="UP000628086"/>
    </source>
</evidence>
<dbReference type="InterPro" id="IPR014710">
    <property type="entry name" value="RmlC-like_jellyroll"/>
</dbReference>
<dbReference type="Pfam" id="PF01381">
    <property type="entry name" value="HTH_3"/>
    <property type="match status" value="1"/>
</dbReference>
<dbReference type="CDD" id="cd00093">
    <property type="entry name" value="HTH_XRE"/>
    <property type="match status" value="1"/>
</dbReference>
<dbReference type="EMBL" id="JABWRS010000005">
    <property type="protein sequence ID" value="MBC3475819.1"/>
    <property type="molecule type" value="Genomic_DNA"/>
</dbReference>
<comment type="caution">
    <text evidence="3">The sequence shown here is derived from an EMBL/GenBank/DDBJ whole genome shotgun (WGS) entry which is preliminary data.</text>
</comment>
<evidence type="ECO:0000259" key="2">
    <source>
        <dbReference type="PROSITE" id="PS50943"/>
    </source>
</evidence>
<name>A0ABR6V5P2_9PSED</name>
<dbReference type="InterPro" id="IPR001387">
    <property type="entry name" value="Cro/C1-type_HTH"/>
</dbReference>
<dbReference type="SUPFAM" id="SSF51182">
    <property type="entry name" value="RmlC-like cupins"/>
    <property type="match status" value="1"/>
</dbReference>
<dbReference type="RefSeq" id="WP_186598580.1">
    <property type="nucleotide sequence ID" value="NZ_JABWRS010000005.1"/>
</dbReference>
<evidence type="ECO:0000313" key="3">
    <source>
        <dbReference type="EMBL" id="MBC3475819.1"/>
    </source>
</evidence>
<gene>
    <name evidence="3" type="ORF">HU747_09440</name>
</gene>
<dbReference type="Proteomes" id="UP000628086">
    <property type="component" value="Unassembled WGS sequence"/>
</dbReference>
<dbReference type="InterPro" id="IPR013096">
    <property type="entry name" value="Cupin_2"/>
</dbReference>
<organism evidence="3 4">
    <name type="scientific">Pseudomonas taiwanensis</name>
    <dbReference type="NCBI Taxonomy" id="470150"/>
    <lineage>
        <taxon>Bacteria</taxon>
        <taxon>Pseudomonadati</taxon>
        <taxon>Pseudomonadota</taxon>
        <taxon>Gammaproteobacteria</taxon>
        <taxon>Pseudomonadales</taxon>
        <taxon>Pseudomonadaceae</taxon>
        <taxon>Pseudomonas</taxon>
    </lineage>
</organism>
<dbReference type="SUPFAM" id="SSF47413">
    <property type="entry name" value="lambda repressor-like DNA-binding domains"/>
    <property type="match status" value="1"/>
</dbReference>
<dbReference type="PROSITE" id="PS50943">
    <property type="entry name" value="HTH_CROC1"/>
    <property type="match status" value="1"/>
</dbReference>
<dbReference type="CDD" id="cd02209">
    <property type="entry name" value="cupin_XRE_C"/>
    <property type="match status" value="1"/>
</dbReference>
<keyword evidence="4" id="KW-1185">Reference proteome</keyword>
<dbReference type="Gene3D" id="2.60.120.10">
    <property type="entry name" value="Jelly Rolls"/>
    <property type="match status" value="1"/>
</dbReference>
<dbReference type="PANTHER" id="PTHR46797">
    <property type="entry name" value="HTH-TYPE TRANSCRIPTIONAL REGULATOR"/>
    <property type="match status" value="1"/>
</dbReference>
<sequence>MNQLPENPMDITDLDIDLHASVENGPIDELGSRIRLRRKMKRLKLVQVAKAAGISPAQLSQIERGNSRPSIGKLVLLCKALGMPISWLFDDGQRESVDAEESNVVVRKANRRHVNFPASGMEKDMLTPDTMPGIQMMRVVLKADGTTGEAPYNENEGAKCGLVLRGSIVLEIDGVAHHLNAGDSFAFNATSLTRFWGNGEESEVIWACSPAFY</sequence>
<keyword evidence="1" id="KW-0238">DNA-binding</keyword>
<dbReference type="InterPro" id="IPR050807">
    <property type="entry name" value="TransReg_Diox_bact_type"/>
</dbReference>
<dbReference type="SMART" id="SM00530">
    <property type="entry name" value="HTH_XRE"/>
    <property type="match status" value="1"/>
</dbReference>
<evidence type="ECO:0000256" key="1">
    <source>
        <dbReference type="ARBA" id="ARBA00023125"/>
    </source>
</evidence>
<feature type="domain" description="HTH cro/C1-type" evidence="2">
    <location>
        <begin position="34"/>
        <end position="88"/>
    </location>
</feature>